<dbReference type="Pfam" id="PF20247">
    <property type="entry name" value="DUF6602"/>
    <property type="match status" value="1"/>
</dbReference>
<keyword evidence="3" id="KW-1185">Reference proteome</keyword>
<sequence>MTYLYDDFIVTLSKKIEAKLNDIQAVYNFDCGPEFELAICELLREFLPDKYGICRGFVVDKNGQREGDDIIVFDQHNFPTLRALKGNFSKKEKIPIEAVYAYFEAKHSLHIDNDDNSSLTKALEQLSKVKKLILSREKYGLSQNDTYHSYASPKVIPDHIYPARNPVFTMILSNGVYVGRERTNSDELISEKLRAYFSDKPMDEYYPEGIVVGSNHYLSTAISIPTGVSCTNFVLPNAENNYFLINKPSLALAVGLVHLYSAIDFIRLGRMPWEEIFNDAKK</sequence>
<proteinExistence type="predicted"/>
<dbReference type="InterPro" id="IPR046537">
    <property type="entry name" value="DUF6602"/>
</dbReference>
<dbReference type="Proteomes" id="UP000186039">
    <property type="component" value="Unassembled WGS sequence"/>
</dbReference>
<protein>
    <recommendedName>
        <fullName evidence="1">DUF6602 domain-containing protein</fullName>
    </recommendedName>
</protein>
<comment type="caution">
    <text evidence="2">The sequence shown here is derived from an EMBL/GenBank/DDBJ whole genome shotgun (WGS) entry which is preliminary data.</text>
</comment>
<dbReference type="EMBL" id="MJMH01000237">
    <property type="protein sequence ID" value="OLQ84665.1"/>
    <property type="molecule type" value="Genomic_DNA"/>
</dbReference>
<evidence type="ECO:0000313" key="3">
    <source>
        <dbReference type="Proteomes" id="UP000186039"/>
    </source>
</evidence>
<organism evidence="2 3">
    <name type="scientific">Vibrio panuliri</name>
    <dbReference type="NCBI Taxonomy" id="1381081"/>
    <lineage>
        <taxon>Bacteria</taxon>
        <taxon>Pseudomonadati</taxon>
        <taxon>Pseudomonadota</taxon>
        <taxon>Gammaproteobacteria</taxon>
        <taxon>Vibrionales</taxon>
        <taxon>Vibrionaceae</taxon>
        <taxon>Vibrio</taxon>
    </lineage>
</organism>
<evidence type="ECO:0000259" key="1">
    <source>
        <dbReference type="Pfam" id="PF20247"/>
    </source>
</evidence>
<dbReference type="RefSeq" id="WP_075716426.1">
    <property type="nucleotide sequence ID" value="NZ_AP019654.1"/>
</dbReference>
<evidence type="ECO:0000313" key="2">
    <source>
        <dbReference type="EMBL" id="OLQ84665.1"/>
    </source>
</evidence>
<gene>
    <name evidence="2" type="ORF">BIY20_17465</name>
</gene>
<accession>A0ABX3F7Z8</accession>
<name>A0ABX3F7Z8_9VIBR</name>
<reference evidence="2 3" key="1">
    <citation type="submission" date="2016-09" db="EMBL/GenBank/DDBJ databases">
        <title>Genomic Taxonomy of the Vibrionaceae.</title>
        <authorList>
            <person name="Gonzalez-Castillo A."/>
            <person name="Gomez-Gil B."/>
            <person name="Enciso-Ibarra K."/>
        </authorList>
    </citation>
    <scope>NUCLEOTIDE SEQUENCE [LARGE SCALE GENOMIC DNA]</scope>
    <source>
        <strain evidence="2 3">CAIM 1902</strain>
    </source>
</reference>
<dbReference type="CDD" id="cd21173">
    <property type="entry name" value="NucC-like"/>
    <property type="match status" value="1"/>
</dbReference>
<feature type="domain" description="DUF6602" evidence="1">
    <location>
        <begin position="27"/>
        <end position="132"/>
    </location>
</feature>